<accession>A0A9Q0X8G2</accession>
<keyword evidence="1" id="KW-0175">Coiled coil</keyword>
<comment type="caution">
    <text evidence="2">The sequence shown here is derived from an EMBL/GenBank/DDBJ whole genome shotgun (WGS) entry which is preliminary data.</text>
</comment>
<name>A0A9Q0X8G2_9SAUR</name>
<dbReference type="EMBL" id="JAPFRF010000021">
    <property type="protein sequence ID" value="KAJ7306030.1"/>
    <property type="molecule type" value="Genomic_DNA"/>
</dbReference>
<dbReference type="PANTHER" id="PTHR46497">
    <property type="entry name" value="THIOREDOXIN DOMAIN-CONTAINING PROTEIN 11"/>
    <property type="match status" value="1"/>
</dbReference>
<dbReference type="Gene3D" id="1.10.287.1490">
    <property type="match status" value="1"/>
</dbReference>
<dbReference type="OrthoDB" id="1910803at2759"/>
<organism evidence="2 3">
    <name type="scientific">Phrynocephalus forsythii</name>
    <dbReference type="NCBI Taxonomy" id="171643"/>
    <lineage>
        <taxon>Eukaryota</taxon>
        <taxon>Metazoa</taxon>
        <taxon>Chordata</taxon>
        <taxon>Craniata</taxon>
        <taxon>Vertebrata</taxon>
        <taxon>Euteleostomi</taxon>
        <taxon>Lepidosauria</taxon>
        <taxon>Squamata</taxon>
        <taxon>Bifurcata</taxon>
        <taxon>Unidentata</taxon>
        <taxon>Episquamata</taxon>
        <taxon>Toxicofera</taxon>
        <taxon>Iguania</taxon>
        <taxon>Acrodonta</taxon>
        <taxon>Agamidae</taxon>
        <taxon>Agaminae</taxon>
        <taxon>Phrynocephalus</taxon>
    </lineage>
</organism>
<feature type="coiled-coil region" evidence="1">
    <location>
        <begin position="76"/>
        <end position="173"/>
    </location>
</feature>
<proteinExistence type="predicted"/>
<reference evidence="2" key="1">
    <citation type="journal article" date="2023" name="DNA Res.">
        <title>Chromosome-level genome assembly of Phrynocephalus forsythii using third-generation DNA sequencing and Hi-C analysis.</title>
        <authorList>
            <person name="Qi Y."/>
            <person name="Zhao W."/>
            <person name="Zhao Y."/>
            <person name="Niu C."/>
            <person name="Cao S."/>
            <person name="Zhang Y."/>
        </authorList>
    </citation>
    <scope>NUCLEOTIDE SEQUENCE</scope>
    <source>
        <tissue evidence="2">Muscle</tissue>
    </source>
</reference>
<protein>
    <submittedName>
        <fullName evidence="2">Uncharacterized protein</fullName>
    </submittedName>
</protein>
<evidence type="ECO:0000313" key="2">
    <source>
        <dbReference type="EMBL" id="KAJ7306030.1"/>
    </source>
</evidence>
<evidence type="ECO:0000313" key="3">
    <source>
        <dbReference type="Proteomes" id="UP001142489"/>
    </source>
</evidence>
<evidence type="ECO:0000256" key="1">
    <source>
        <dbReference type="SAM" id="Coils"/>
    </source>
</evidence>
<dbReference type="Proteomes" id="UP001142489">
    <property type="component" value="Unassembled WGS sequence"/>
</dbReference>
<gene>
    <name evidence="2" type="ORF">JRQ81_010396</name>
</gene>
<dbReference type="AlphaFoldDB" id="A0A9Q0X8G2"/>
<dbReference type="InterPro" id="IPR052792">
    <property type="entry name" value="Thioredoxin_dom-contain_11"/>
</dbReference>
<dbReference type="PANTHER" id="PTHR46497:SF1">
    <property type="entry name" value="THIOREDOXIN DOMAIN-CONTAINING PROTEIN 11"/>
    <property type="match status" value="1"/>
</dbReference>
<sequence length="183" mass="20876">MVARVDVSQNDLPWEFMTDHVPNVLFFPRGRKDQSVPFPPEAPLTLPNLLRFALGHSSPPPPGSGPFQGGFQQGRVSHLEREVETLRAELQSLHRAQAHLQGQLQEAKREGRGLQQEVQALWEHQGHLQCQREHLRGLYEQKTRELEAVAEKLQELAAVSERLLAEYAFLKEDLYANFIEISL</sequence>
<keyword evidence="3" id="KW-1185">Reference proteome</keyword>